<keyword evidence="12" id="KW-1185">Reference proteome</keyword>
<dbReference type="GO" id="GO:0008270">
    <property type="term" value="F:zinc ion binding"/>
    <property type="evidence" value="ECO:0007669"/>
    <property type="project" value="UniProtKB-KW"/>
</dbReference>
<dbReference type="EMBL" id="CAJGYO010000004">
    <property type="protein sequence ID" value="CAD6227136.1"/>
    <property type="molecule type" value="Genomic_DNA"/>
</dbReference>
<proteinExistence type="predicted"/>
<evidence type="ECO:0000313" key="11">
    <source>
        <dbReference type="EMBL" id="CAD6227136.1"/>
    </source>
</evidence>
<dbReference type="GO" id="GO:0005634">
    <property type="term" value="C:nucleus"/>
    <property type="evidence" value="ECO:0007669"/>
    <property type="project" value="UniProtKB-SubCell"/>
</dbReference>
<dbReference type="OrthoDB" id="1708403at2759"/>
<evidence type="ECO:0000256" key="5">
    <source>
        <dbReference type="ARBA" id="ARBA00023015"/>
    </source>
</evidence>
<dbReference type="PROSITE" id="PS50157">
    <property type="entry name" value="ZINC_FINGER_C2H2_2"/>
    <property type="match status" value="1"/>
</dbReference>
<comment type="caution">
    <text evidence="11">The sequence shown here is derived from an EMBL/GenBank/DDBJ whole genome shotgun (WGS) entry which is preliminary data.</text>
</comment>
<evidence type="ECO:0000256" key="4">
    <source>
        <dbReference type="ARBA" id="ARBA00022833"/>
    </source>
</evidence>
<evidence type="ECO:0000259" key="10">
    <source>
        <dbReference type="PROSITE" id="PS50157"/>
    </source>
</evidence>
<evidence type="ECO:0000256" key="9">
    <source>
        <dbReference type="SAM" id="MobiDB-lite"/>
    </source>
</evidence>
<comment type="subcellular location">
    <subcellularLocation>
        <location evidence="1">Nucleus</location>
    </subcellularLocation>
</comment>
<keyword evidence="6" id="KW-0804">Transcription</keyword>
<dbReference type="AlphaFoldDB" id="A0A811NPM7"/>
<dbReference type="Proteomes" id="UP000604825">
    <property type="component" value="Unassembled WGS sequence"/>
</dbReference>
<dbReference type="InterPro" id="IPR052426">
    <property type="entry name" value="Plant_dev_regulator"/>
</dbReference>
<evidence type="ECO:0000313" key="12">
    <source>
        <dbReference type="Proteomes" id="UP000604825"/>
    </source>
</evidence>
<evidence type="ECO:0000256" key="2">
    <source>
        <dbReference type="ARBA" id="ARBA00022723"/>
    </source>
</evidence>
<evidence type="ECO:0000256" key="8">
    <source>
        <dbReference type="PROSITE-ProRule" id="PRU00042"/>
    </source>
</evidence>
<dbReference type="PANTHER" id="PTHR45801:SF110">
    <property type="entry name" value="TRANSCRIPTIONAL REGULATOR SUPERMAN"/>
    <property type="match status" value="1"/>
</dbReference>
<sequence>MNSTNAAVDQMAKYYWGMLGAARTTTTGAGAATSSLIRSSWPPPAAHGRSGGEPSWEELAFARDAAGQLGSCVWPPRSYTCTFCRREFRSAQALGGHMNVHRRDRARLRQCASPSSPPDHDQEPIIAAPPPAPELADHHQLLQLQGSPLFRTTKAAVLISGRPACDHHQNYYNNNREEEAVISTTTNTTTSPRYISTTIIKESKTKVVISIPASTAGSKEAAIAIIGEEEEEEEEEEIMVAGRRKRRRVVPQPTEPVFTSPFYDLRLPASSPKGGVEHDAKVPKVTSTSPSSLSPLHHLAGWQEEVDLELRLGTS</sequence>
<protein>
    <recommendedName>
        <fullName evidence="10">C2H2-type domain-containing protein</fullName>
    </recommendedName>
</protein>
<feature type="region of interest" description="Disordered" evidence="9">
    <location>
        <begin position="34"/>
        <end position="54"/>
    </location>
</feature>
<keyword evidence="2" id="KW-0479">Metal-binding</keyword>
<dbReference type="SUPFAM" id="SSF57667">
    <property type="entry name" value="beta-beta-alpha zinc fingers"/>
    <property type="match status" value="1"/>
</dbReference>
<accession>A0A811NPM7</accession>
<name>A0A811NPM7_9POAL</name>
<keyword evidence="5" id="KW-0805">Transcription regulation</keyword>
<reference evidence="11" key="1">
    <citation type="submission" date="2020-10" db="EMBL/GenBank/DDBJ databases">
        <authorList>
            <person name="Han B."/>
            <person name="Lu T."/>
            <person name="Zhao Q."/>
            <person name="Huang X."/>
            <person name="Zhao Y."/>
        </authorList>
    </citation>
    <scope>NUCLEOTIDE SEQUENCE</scope>
</reference>
<dbReference type="InterPro" id="IPR013087">
    <property type="entry name" value="Znf_C2H2_type"/>
</dbReference>
<feature type="compositionally biased region" description="Low complexity" evidence="9">
    <location>
        <begin position="283"/>
        <end position="296"/>
    </location>
</feature>
<feature type="region of interest" description="Disordered" evidence="9">
    <location>
        <begin position="269"/>
        <end position="296"/>
    </location>
</feature>
<dbReference type="InterPro" id="IPR036236">
    <property type="entry name" value="Znf_C2H2_sf"/>
</dbReference>
<dbReference type="SMART" id="SM00355">
    <property type="entry name" value="ZnF_C2H2"/>
    <property type="match status" value="1"/>
</dbReference>
<evidence type="ECO:0000256" key="1">
    <source>
        <dbReference type="ARBA" id="ARBA00004123"/>
    </source>
</evidence>
<evidence type="ECO:0000256" key="6">
    <source>
        <dbReference type="ARBA" id="ARBA00023163"/>
    </source>
</evidence>
<keyword evidence="7" id="KW-0539">Nucleus</keyword>
<evidence type="ECO:0000256" key="7">
    <source>
        <dbReference type="ARBA" id="ARBA00023242"/>
    </source>
</evidence>
<keyword evidence="3 8" id="KW-0863">Zinc-finger</keyword>
<dbReference type="PANTHER" id="PTHR45801">
    <property type="entry name" value="OS07G0101800 PROTEIN"/>
    <property type="match status" value="1"/>
</dbReference>
<dbReference type="Pfam" id="PF13912">
    <property type="entry name" value="zf-C2H2_6"/>
    <property type="match status" value="1"/>
</dbReference>
<organism evidence="11 12">
    <name type="scientific">Miscanthus lutarioriparius</name>
    <dbReference type="NCBI Taxonomy" id="422564"/>
    <lineage>
        <taxon>Eukaryota</taxon>
        <taxon>Viridiplantae</taxon>
        <taxon>Streptophyta</taxon>
        <taxon>Embryophyta</taxon>
        <taxon>Tracheophyta</taxon>
        <taxon>Spermatophyta</taxon>
        <taxon>Magnoliopsida</taxon>
        <taxon>Liliopsida</taxon>
        <taxon>Poales</taxon>
        <taxon>Poaceae</taxon>
        <taxon>PACMAD clade</taxon>
        <taxon>Panicoideae</taxon>
        <taxon>Andropogonodae</taxon>
        <taxon>Andropogoneae</taxon>
        <taxon>Saccharinae</taxon>
        <taxon>Miscanthus</taxon>
    </lineage>
</organism>
<dbReference type="PROSITE" id="PS00028">
    <property type="entry name" value="ZINC_FINGER_C2H2_1"/>
    <property type="match status" value="1"/>
</dbReference>
<feature type="domain" description="C2H2-type" evidence="10">
    <location>
        <begin position="79"/>
        <end position="106"/>
    </location>
</feature>
<keyword evidence="4" id="KW-0862">Zinc</keyword>
<evidence type="ECO:0000256" key="3">
    <source>
        <dbReference type="ARBA" id="ARBA00022771"/>
    </source>
</evidence>
<gene>
    <name evidence="11" type="ORF">NCGR_LOCUS18773</name>
</gene>